<dbReference type="HOGENOM" id="CLU_092440_0_0_9"/>
<name>K6Q193_9FIRM</name>
<protein>
    <submittedName>
        <fullName evidence="4">Ankyrin repeat-containing protein</fullName>
    </submittedName>
</protein>
<dbReference type="Pfam" id="PF13857">
    <property type="entry name" value="Ank_5"/>
    <property type="match status" value="1"/>
</dbReference>
<feature type="repeat" description="ANK" evidence="3">
    <location>
        <begin position="145"/>
        <end position="174"/>
    </location>
</feature>
<feature type="repeat" description="ANK" evidence="3">
    <location>
        <begin position="18"/>
        <end position="50"/>
    </location>
</feature>
<dbReference type="PANTHER" id="PTHR24134">
    <property type="entry name" value="ANKYRIN REPEAT-CONTAINING PROTEIN DDB_G0279043"/>
    <property type="match status" value="1"/>
</dbReference>
<dbReference type="PRINTS" id="PR01415">
    <property type="entry name" value="ANKYRIN"/>
</dbReference>
<dbReference type="PROSITE" id="PS50297">
    <property type="entry name" value="ANK_REP_REGION"/>
    <property type="match status" value="4"/>
</dbReference>
<dbReference type="STRING" id="867903.ThesuDRAFT_00633"/>
<evidence type="ECO:0000313" key="4">
    <source>
        <dbReference type="EMBL" id="EKP94913.1"/>
    </source>
</evidence>
<comment type="caution">
    <text evidence="4">The sequence shown here is derived from an EMBL/GenBank/DDBJ whole genome shotgun (WGS) entry which is preliminary data.</text>
</comment>
<dbReference type="Pfam" id="PF12796">
    <property type="entry name" value="Ank_2"/>
    <property type="match status" value="1"/>
</dbReference>
<gene>
    <name evidence="4" type="ORF">ThesuDRAFT_00633</name>
</gene>
<feature type="repeat" description="ANK" evidence="3">
    <location>
        <begin position="84"/>
        <end position="111"/>
    </location>
</feature>
<dbReference type="InterPro" id="IPR036770">
    <property type="entry name" value="Ankyrin_rpt-contain_sf"/>
</dbReference>
<keyword evidence="2 3" id="KW-0040">ANK repeat</keyword>
<evidence type="ECO:0000256" key="1">
    <source>
        <dbReference type="ARBA" id="ARBA00022737"/>
    </source>
</evidence>
<proteinExistence type="predicted"/>
<dbReference type="InterPro" id="IPR002110">
    <property type="entry name" value="Ankyrin_rpt"/>
</dbReference>
<evidence type="ECO:0000313" key="5">
    <source>
        <dbReference type="Proteomes" id="UP000005710"/>
    </source>
</evidence>
<dbReference type="PANTHER" id="PTHR24134:SF9">
    <property type="entry name" value="ANKYRIN REPEAT AND SOCS BOX PROTEIN 8"/>
    <property type="match status" value="1"/>
</dbReference>
<dbReference type="SUPFAM" id="SSF48403">
    <property type="entry name" value="Ankyrin repeat"/>
    <property type="match status" value="1"/>
</dbReference>
<dbReference type="SMART" id="SM00248">
    <property type="entry name" value="ANK"/>
    <property type="match status" value="4"/>
</dbReference>
<keyword evidence="1" id="KW-0677">Repeat</keyword>
<evidence type="ECO:0000256" key="3">
    <source>
        <dbReference type="PROSITE-ProRule" id="PRU00023"/>
    </source>
</evidence>
<evidence type="ECO:0000256" key="2">
    <source>
        <dbReference type="ARBA" id="ARBA00023043"/>
    </source>
</evidence>
<dbReference type="PROSITE" id="PS50088">
    <property type="entry name" value="ANK_REPEAT"/>
    <property type="match status" value="4"/>
</dbReference>
<reference evidence="4" key="1">
    <citation type="submission" date="2010-10" db="EMBL/GenBank/DDBJ databases">
        <authorList>
            <consortium name="US DOE Joint Genome Institute (JGI-PGF)"/>
            <person name="Lucas S."/>
            <person name="Copeland A."/>
            <person name="Lapidus A."/>
            <person name="Bruce D."/>
            <person name="Goodwin L."/>
            <person name="Pitluck S."/>
            <person name="Kyrpides N."/>
            <person name="Mavromatis K."/>
            <person name="Detter J.C."/>
            <person name="Han C."/>
            <person name="Land M."/>
            <person name="Hauser L."/>
            <person name="Markowitz V."/>
            <person name="Cheng J.-F."/>
            <person name="Hugenholtz P."/>
            <person name="Woyke T."/>
            <person name="Wu D."/>
            <person name="Pukall R."/>
            <person name="Wahrenburg C."/>
            <person name="Brambilla E."/>
            <person name="Klenk H.-P."/>
            <person name="Eisen J.A."/>
        </authorList>
    </citation>
    <scope>NUCLEOTIDE SEQUENCE [LARGE SCALE GENOMIC DNA]</scope>
    <source>
        <strain evidence="4">DSM 13965</strain>
    </source>
</reference>
<dbReference type="AlphaFoldDB" id="K6Q193"/>
<dbReference type="EMBL" id="AENY02000002">
    <property type="protein sequence ID" value="EKP94913.1"/>
    <property type="molecule type" value="Genomic_DNA"/>
</dbReference>
<organism evidence="4 5">
    <name type="scientific">Thermaerobacter subterraneus DSM 13965</name>
    <dbReference type="NCBI Taxonomy" id="867903"/>
    <lineage>
        <taxon>Bacteria</taxon>
        <taxon>Bacillati</taxon>
        <taxon>Bacillota</taxon>
        <taxon>Clostridia</taxon>
        <taxon>Eubacteriales</taxon>
        <taxon>Clostridiales Family XVII. Incertae Sedis</taxon>
        <taxon>Thermaerobacter</taxon>
    </lineage>
</organism>
<dbReference type="Gene3D" id="1.25.40.20">
    <property type="entry name" value="Ankyrin repeat-containing domain"/>
    <property type="match status" value="2"/>
</dbReference>
<reference evidence="4" key="2">
    <citation type="submission" date="2012-10" db="EMBL/GenBank/DDBJ databases">
        <title>Improved high-quality draft of Thermaerobacter subterraneus C21, DSM 13965.</title>
        <authorList>
            <consortium name="DOE Joint Genome Institute"/>
            <person name="Eisen J."/>
            <person name="Huntemann M."/>
            <person name="Wei C.-L."/>
            <person name="Han J."/>
            <person name="Detter J.C."/>
            <person name="Han C."/>
            <person name="Tapia R."/>
            <person name="Chen A."/>
            <person name="Kyrpides N."/>
            <person name="Mavromatis K."/>
            <person name="Markowitz V."/>
            <person name="Szeto E."/>
            <person name="Ivanova N."/>
            <person name="Mikhailova N."/>
            <person name="Ovchinnikova G."/>
            <person name="Pagani I."/>
            <person name="Pati A."/>
            <person name="Goodwin L."/>
            <person name="Nordberg H.P."/>
            <person name="Cantor M.N."/>
            <person name="Hua S.X."/>
            <person name="Woyke T."/>
            <person name="Eisen J."/>
            <person name="Klenk H.-P."/>
        </authorList>
    </citation>
    <scope>NUCLEOTIDE SEQUENCE [LARGE SCALE GENOMIC DNA]</scope>
    <source>
        <strain evidence="4">DSM 13965</strain>
    </source>
</reference>
<sequence length="201" mass="21408">MLALLAAQPGLARVTAATGMTPLHHAARHGWAGVAQRLLDLGADPDAVNRWGLVPLHYAARYGHGAVVELLLDRGARPDVAAAGGQTPLDWAIVFGHPQVARLLVERGAAIGPFAAAGLGDVVRLAAWVERDPGWLSARNDWQGTLLHVAALAGQREAVRWLLDRGADPRARDARQRTPGDHARDPVIRRWLAVAPPEPAG</sequence>
<feature type="repeat" description="ANK" evidence="3">
    <location>
        <begin position="51"/>
        <end position="83"/>
    </location>
</feature>
<keyword evidence="5" id="KW-1185">Reference proteome</keyword>
<accession>K6Q193</accession>
<dbReference type="Proteomes" id="UP000005710">
    <property type="component" value="Unassembled WGS sequence"/>
</dbReference>
<dbReference type="eggNOG" id="COG0666">
    <property type="taxonomic scope" value="Bacteria"/>
</dbReference>